<evidence type="ECO:0000259" key="3">
    <source>
        <dbReference type="Pfam" id="PF13947"/>
    </source>
</evidence>
<evidence type="ECO:0000313" key="5">
    <source>
        <dbReference type="Proteomes" id="UP000011115"/>
    </source>
</evidence>
<accession>M1AUS9</accession>
<organism evidence="4 5">
    <name type="scientific">Solanum tuberosum</name>
    <name type="common">Potato</name>
    <dbReference type="NCBI Taxonomy" id="4113"/>
    <lineage>
        <taxon>Eukaryota</taxon>
        <taxon>Viridiplantae</taxon>
        <taxon>Streptophyta</taxon>
        <taxon>Embryophyta</taxon>
        <taxon>Tracheophyta</taxon>
        <taxon>Spermatophyta</taxon>
        <taxon>Magnoliopsida</taxon>
        <taxon>eudicotyledons</taxon>
        <taxon>Gunneridae</taxon>
        <taxon>Pentapetalae</taxon>
        <taxon>asterids</taxon>
        <taxon>lamiids</taxon>
        <taxon>Solanales</taxon>
        <taxon>Solanaceae</taxon>
        <taxon>Solanoideae</taxon>
        <taxon>Solaneae</taxon>
        <taxon>Solanum</taxon>
    </lineage>
</organism>
<protein>
    <submittedName>
        <fullName evidence="4">ATP binding protein</fullName>
    </submittedName>
</protein>
<dbReference type="EnsemblPlants" id="PGSC0003DMT400030786">
    <property type="protein sequence ID" value="PGSC0003DMT400030786"/>
    <property type="gene ID" value="PGSC0003DMG400011793"/>
</dbReference>
<dbReference type="Pfam" id="PF13947">
    <property type="entry name" value="GUB_WAK_bind"/>
    <property type="match status" value="1"/>
</dbReference>
<dbReference type="PANTHER" id="PTHR33491">
    <property type="entry name" value="OSJNBA0016N04.9 PROTEIN"/>
    <property type="match status" value="1"/>
</dbReference>
<dbReference type="AlphaFoldDB" id="M1AUS9"/>
<dbReference type="GO" id="GO:0016020">
    <property type="term" value="C:membrane"/>
    <property type="evidence" value="ECO:0007669"/>
    <property type="project" value="UniProtKB-SubCell"/>
</dbReference>
<evidence type="ECO:0000256" key="2">
    <source>
        <dbReference type="ARBA" id="ARBA00022729"/>
    </source>
</evidence>
<name>M1AUS9_SOLTU</name>
<dbReference type="HOGENOM" id="CLU_000288_43_10_1"/>
<dbReference type="InterPro" id="IPR025287">
    <property type="entry name" value="WAK_GUB"/>
</dbReference>
<evidence type="ECO:0000313" key="4">
    <source>
        <dbReference type="EnsemblPlants" id="PGSC0003DMT400030786"/>
    </source>
</evidence>
<dbReference type="Gramene" id="PGSC0003DMT400030786">
    <property type="protein sequence ID" value="PGSC0003DMT400030786"/>
    <property type="gene ID" value="PGSC0003DMG400011793"/>
</dbReference>
<reference evidence="5" key="1">
    <citation type="journal article" date="2011" name="Nature">
        <title>Genome sequence and analysis of the tuber crop potato.</title>
        <authorList>
            <consortium name="The Potato Genome Sequencing Consortium"/>
        </authorList>
    </citation>
    <scope>NUCLEOTIDE SEQUENCE [LARGE SCALE GENOMIC DNA]</scope>
    <source>
        <strain evidence="5">cv. DM1-3 516 R44</strain>
    </source>
</reference>
<feature type="domain" description="Wall-associated receptor kinase galacturonan-binding" evidence="3">
    <location>
        <begin position="39"/>
        <end position="89"/>
    </location>
</feature>
<dbReference type="GO" id="GO:0030247">
    <property type="term" value="F:polysaccharide binding"/>
    <property type="evidence" value="ECO:0007669"/>
    <property type="project" value="InterPro"/>
</dbReference>
<keyword evidence="5" id="KW-1185">Reference proteome</keyword>
<reference evidence="4" key="2">
    <citation type="submission" date="2015-06" db="UniProtKB">
        <authorList>
            <consortium name="EnsemblPlants"/>
        </authorList>
    </citation>
    <scope>IDENTIFICATION</scope>
    <source>
        <strain evidence="4">DM1-3 516 R44</strain>
    </source>
</reference>
<comment type="subcellular location">
    <subcellularLocation>
        <location evidence="1">Membrane</location>
        <topology evidence="1">Single-pass membrane protein</topology>
    </subcellularLocation>
</comment>
<keyword evidence="2" id="KW-0732">Signal</keyword>
<sequence length="257" mass="27969">MCALILRLATAQITSNSPSNTTNTTTTITKAANITKPGCPRKCGNLTVPYPFGIGSGCALDPVFEIECNVATPFIGELQVYDISDSEMRIYNSVGQRCYSSEGTLLLLDDSPNLDLGDTYPYSFSDLNKFTIVGCDDLSFLSGSNFAIGCGSFCTDNSSHAVIEGTCKDGVGCCQLEIRKGIKYFGTTMESRNNHTRVSSFNPCGYVFLGEASRFHFRGLKDLNDTDFVERINDNVPIVLDWTIGNLTCVEAKIMLV</sequence>
<dbReference type="ExpressionAtlas" id="M1AUS9">
    <property type="expression patterns" value="baseline"/>
</dbReference>
<dbReference type="Proteomes" id="UP000011115">
    <property type="component" value="Unassembled WGS sequence"/>
</dbReference>
<evidence type="ECO:0000256" key="1">
    <source>
        <dbReference type="ARBA" id="ARBA00004167"/>
    </source>
</evidence>
<proteinExistence type="predicted"/>